<name>A0AAQ3K2X9_9LILI</name>
<protein>
    <submittedName>
        <fullName evidence="2">Uncharacterized protein</fullName>
    </submittedName>
</protein>
<feature type="compositionally biased region" description="Basic and acidic residues" evidence="1">
    <location>
        <begin position="122"/>
        <end position="153"/>
    </location>
</feature>
<evidence type="ECO:0000313" key="3">
    <source>
        <dbReference type="Proteomes" id="UP001327560"/>
    </source>
</evidence>
<feature type="region of interest" description="Disordered" evidence="1">
    <location>
        <begin position="117"/>
        <end position="176"/>
    </location>
</feature>
<dbReference type="EMBL" id="CP136892">
    <property type="protein sequence ID" value="WOL00154.1"/>
    <property type="molecule type" value="Genomic_DNA"/>
</dbReference>
<dbReference type="AlphaFoldDB" id="A0AAQ3K2X9"/>
<reference evidence="2 3" key="1">
    <citation type="submission" date="2023-10" db="EMBL/GenBank/DDBJ databases">
        <title>Chromosome-scale genome assembly provides insights into flower coloration mechanisms of Canna indica.</title>
        <authorList>
            <person name="Li C."/>
        </authorList>
    </citation>
    <scope>NUCLEOTIDE SEQUENCE [LARGE SCALE GENOMIC DNA]</scope>
    <source>
        <tissue evidence="2">Flower</tissue>
    </source>
</reference>
<evidence type="ECO:0000313" key="2">
    <source>
        <dbReference type="EMBL" id="WOL00154.1"/>
    </source>
</evidence>
<gene>
    <name evidence="2" type="ORF">Cni_G08867</name>
</gene>
<accession>A0AAQ3K2X9</accession>
<keyword evidence="3" id="KW-1185">Reference proteome</keyword>
<dbReference type="Proteomes" id="UP001327560">
    <property type="component" value="Chromosome 3"/>
</dbReference>
<organism evidence="2 3">
    <name type="scientific">Canna indica</name>
    <name type="common">Indian-shot</name>
    <dbReference type="NCBI Taxonomy" id="4628"/>
    <lineage>
        <taxon>Eukaryota</taxon>
        <taxon>Viridiplantae</taxon>
        <taxon>Streptophyta</taxon>
        <taxon>Embryophyta</taxon>
        <taxon>Tracheophyta</taxon>
        <taxon>Spermatophyta</taxon>
        <taxon>Magnoliopsida</taxon>
        <taxon>Liliopsida</taxon>
        <taxon>Zingiberales</taxon>
        <taxon>Cannaceae</taxon>
        <taxon>Canna</taxon>
    </lineage>
</organism>
<proteinExistence type="predicted"/>
<sequence>MPVEDGVELVEGDLEQLEAVLDAGGRPRAGRGLLGARRRQRDIEGLLVRKTFEGAAPPPVAAECSVMNRMLQVRRGVSTYATKAALGNGGRGRAWRRIRASRRCRSLQRMGICSRKGMWRTGRPEPHADVVPPHHDAARDDGDGGWRSARGDDVQGQGQGQGRGRGRGRGRGGKDGERLLAKQVEMEVLVGGRLREWSRGKYEEKEEVMVATTPSSDNGLGRILQFELLQSLVDEDFRHRFSSLKLDSLGLDQSPIPLTGPTLIN</sequence>
<evidence type="ECO:0000256" key="1">
    <source>
        <dbReference type="SAM" id="MobiDB-lite"/>
    </source>
</evidence>